<keyword evidence="1" id="KW-1133">Transmembrane helix</keyword>
<dbReference type="Proteomes" id="UP000053660">
    <property type="component" value="Unassembled WGS sequence"/>
</dbReference>
<accession>A0A0B1TLV0</accession>
<dbReference type="AlphaFoldDB" id="A0A0B1TLV0"/>
<feature type="transmembrane region" description="Helical" evidence="1">
    <location>
        <begin position="21"/>
        <end position="43"/>
    </location>
</feature>
<protein>
    <submittedName>
        <fullName evidence="2">Toxin-antitoxin system, toxin component, PIN domain protein</fullName>
    </submittedName>
</protein>
<keyword evidence="3" id="KW-1185">Reference proteome</keyword>
<evidence type="ECO:0000313" key="3">
    <source>
        <dbReference type="Proteomes" id="UP000053660"/>
    </source>
</evidence>
<organism evidence="2 3">
    <name type="scientific">Oesophagostomum dentatum</name>
    <name type="common">Nodular worm</name>
    <dbReference type="NCBI Taxonomy" id="61180"/>
    <lineage>
        <taxon>Eukaryota</taxon>
        <taxon>Metazoa</taxon>
        <taxon>Ecdysozoa</taxon>
        <taxon>Nematoda</taxon>
        <taxon>Chromadorea</taxon>
        <taxon>Rhabditida</taxon>
        <taxon>Rhabditina</taxon>
        <taxon>Rhabditomorpha</taxon>
        <taxon>Strongyloidea</taxon>
        <taxon>Strongylidae</taxon>
        <taxon>Oesophagostomum</taxon>
    </lineage>
</organism>
<evidence type="ECO:0000256" key="1">
    <source>
        <dbReference type="SAM" id="Phobius"/>
    </source>
</evidence>
<proteinExistence type="predicted"/>
<sequence length="75" mass="8463">VSYARKERAGKNIRERGLGPFSSLLALTVWLPTWLMGTLRSFLSMDTVTARWWCNSTLSAGADSQPSIRHNAYFN</sequence>
<name>A0A0B1TLV0_OESDE</name>
<keyword evidence="1" id="KW-0472">Membrane</keyword>
<reference evidence="2 3" key="1">
    <citation type="submission" date="2014-03" db="EMBL/GenBank/DDBJ databases">
        <title>Draft genome of the hookworm Oesophagostomum dentatum.</title>
        <authorList>
            <person name="Mitreva M."/>
        </authorList>
    </citation>
    <scope>NUCLEOTIDE SEQUENCE [LARGE SCALE GENOMIC DNA]</scope>
    <source>
        <strain evidence="2 3">OD-Hann</strain>
    </source>
</reference>
<evidence type="ECO:0000313" key="2">
    <source>
        <dbReference type="EMBL" id="KHJ98528.1"/>
    </source>
</evidence>
<feature type="non-terminal residue" evidence="2">
    <location>
        <position position="1"/>
    </location>
</feature>
<keyword evidence="1" id="KW-0812">Transmembrane</keyword>
<gene>
    <name evidence="2" type="ORF">OESDEN_01502</name>
</gene>
<dbReference type="EMBL" id="KN549302">
    <property type="protein sequence ID" value="KHJ98528.1"/>
    <property type="molecule type" value="Genomic_DNA"/>
</dbReference>